<keyword evidence="2" id="KW-1185">Reference proteome</keyword>
<dbReference type="EMBL" id="REGN01005557">
    <property type="protein sequence ID" value="RNA12934.1"/>
    <property type="molecule type" value="Genomic_DNA"/>
</dbReference>
<comment type="caution">
    <text evidence="1">The sequence shown here is derived from an EMBL/GenBank/DDBJ whole genome shotgun (WGS) entry which is preliminary data.</text>
</comment>
<protein>
    <submittedName>
        <fullName evidence="1">Uncharacterized protein</fullName>
    </submittedName>
</protein>
<accession>A0A3M7QPD9</accession>
<dbReference type="Proteomes" id="UP000276133">
    <property type="component" value="Unassembled WGS sequence"/>
</dbReference>
<sequence length="65" mass="8004">MSHYTQYEINRLTIICIDFISFNLKKTIKNGFKNQHLKPFYSITKILKNNKQSFFILFQFEYYKI</sequence>
<dbReference type="AlphaFoldDB" id="A0A3M7QPD9"/>
<evidence type="ECO:0000313" key="1">
    <source>
        <dbReference type="EMBL" id="RNA12934.1"/>
    </source>
</evidence>
<evidence type="ECO:0000313" key="2">
    <source>
        <dbReference type="Proteomes" id="UP000276133"/>
    </source>
</evidence>
<organism evidence="1 2">
    <name type="scientific">Brachionus plicatilis</name>
    <name type="common">Marine rotifer</name>
    <name type="synonym">Brachionus muelleri</name>
    <dbReference type="NCBI Taxonomy" id="10195"/>
    <lineage>
        <taxon>Eukaryota</taxon>
        <taxon>Metazoa</taxon>
        <taxon>Spiralia</taxon>
        <taxon>Gnathifera</taxon>
        <taxon>Rotifera</taxon>
        <taxon>Eurotatoria</taxon>
        <taxon>Monogononta</taxon>
        <taxon>Pseudotrocha</taxon>
        <taxon>Ploima</taxon>
        <taxon>Brachionidae</taxon>
        <taxon>Brachionus</taxon>
    </lineage>
</organism>
<proteinExistence type="predicted"/>
<name>A0A3M7QPD9_BRAPC</name>
<reference evidence="1 2" key="1">
    <citation type="journal article" date="2018" name="Sci. Rep.">
        <title>Genomic signatures of local adaptation to the degree of environmental predictability in rotifers.</title>
        <authorList>
            <person name="Franch-Gras L."/>
            <person name="Hahn C."/>
            <person name="Garcia-Roger E.M."/>
            <person name="Carmona M.J."/>
            <person name="Serra M."/>
            <person name="Gomez A."/>
        </authorList>
    </citation>
    <scope>NUCLEOTIDE SEQUENCE [LARGE SCALE GENOMIC DNA]</scope>
    <source>
        <strain evidence="1">HYR1</strain>
    </source>
</reference>
<gene>
    <name evidence="1" type="ORF">BpHYR1_047990</name>
</gene>